<evidence type="ECO:0000256" key="12">
    <source>
        <dbReference type="ARBA" id="ARBA00022824"/>
    </source>
</evidence>
<evidence type="ECO:0000256" key="14">
    <source>
        <dbReference type="ARBA" id="ARBA00023136"/>
    </source>
</evidence>
<dbReference type="InterPro" id="IPR019540">
    <property type="entry name" value="PtdIno-glycan_biosynth_class_S"/>
</dbReference>
<dbReference type="GO" id="GO:0005694">
    <property type="term" value="C:chromosome"/>
    <property type="evidence" value="ECO:0007669"/>
    <property type="project" value="UniProtKB-SubCell"/>
</dbReference>
<evidence type="ECO:0000313" key="22">
    <source>
        <dbReference type="EMBL" id="CAG8519159.1"/>
    </source>
</evidence>
<feature type="compositionally biased region" description="Basic and acidic residues" evidence="17">
    <location>
        <begin position="528"/>
        <end position="545"/>
    </location>
</feature>
<feature type="domain" description="AWS" evidence="21">
    <location>
        <begin position="683"/>
        <end position="733"/>
    </location>
</feature>
<feature type="domain" description="SET" evidence="19">
    <location>
        <begin position="736"/>
        <end position="852"/>
    </location>
</feature>
<dbReference type="Pfam" id="PF00856">
    <property type="entry name" value="SET"/>
    <property type="match status" value="1"/>
</dbReference>
<dbReference type="SUPFAM" id="SSF82199">
    <property type="entry name" value="SET domain"/>
    <property type="match status" value="1"/>
</dbReference>
<gene>
    <name evidence="22" type="ORF">POCULU_LOCUS3477</name>
</gene>
<evidence type="ECO:0000256" key="4">
    <source>
        <dbReference type="ARBA" id="ARBA00004687"/>
    </source>
</evidence>
<evidence type="ECO:0000256" key="13">
    <source>
        <dbReference type="ARBA" id="ARBA00022989"/>
    </source>
</evidence>
<proteinExistence type="inferred from homology"/>
<feature type="region of interest" description="Disordered" evidence="17">
    <location>
        <begin position="528"/>
        <end position="568"/>
    </location>
</feature>
<feature type="domain" description="Post-SET" evidence="20">
    <location>
        <begin position="860"/>
        <end position="876"/>
    </location>
</feature>
<dbReference type="Proteomes" id="UP000789572">
    <property type="component" value="Unassembled WGS sequence"/>
</dbReference>
<comment type="similarity">
    <text evidence="5">Belongs to the PIGS family.</text>
</comment>
<dbReference type="GO" id="GO:0016255">
    <property type="term" value="P:attachment of GPI anchor to protein"/>
    <property type="evidence" value="ECO:0007669"/>
    <property type="project" value="InterPro"/>
</dbReference>
<evidence type="ECO:0000256" key="16">
    <source>
        <dbReference type="ARBA" id="ARBA00023242"/>
    </source>
</evidence>
<dbReference type="PANTHER" id="PTHR21072">
    <property type="entry name" value="GPI TRANSAMIDASE COMPONENT PIG-S"/>
    <property type="match status" value="1"/>
</dbReference>
<dbReference type="SMART" id="SM00570">
    <property type="entry name" value="AWS"/>
    <property type="match status" value="1"/>
</dbReference>
<dbReference type="PANTHER" id="PTHR21072:SF13">
    <property type="entry name" value="GPI TRANSAMIDASE COMPONENT PIG-S"/>
    <property type="match status" value="1"/>
</dbReference>
<keyword evidence="6" id="KW-0158">Chromosome</keyword>
<dbReference type="InterPro" id="IPR046341">
    <property type="entry name" value="SET_dom_sf"/>
</dbReference>
<dbReference type="InterPro" id="IPR006560">
    <property type="entry name" value="AWS_dom"/>
</dbReference>
<accession>A0A9N9A6V1</accession>
<evidence type="ECO:0000256" key="8">
    <source>
        <dbReference type="ARBA" id="ARBA00022603"/>
    </source>
</evidence>
<dbReference type="GO" id="GO:0042054">
    <property type="term" value="F:histone methyltransferase activity"/>
    <property type="evidence" value="ECO:0007669"/>
    <property type="project" value="InterPro"/>
</dbReference>
<evidence type="ECO:0000256" key="7">
    <source>
        <dbReference type="ARBA" id="ARBA00022502"/>
    </source>
</evidence>
<keyword evidence="7" id="KW-0337">GPI-anchor biosynthesis</keyword>
<keyword evidence="16" id="KW-0539">Nucleus</keyword>
<protein>
    <submittedName>
        <fullName evidence="22">3842_t:CDS:1</fullName>
    </submittedName>
</protein>
<dbReference type="GO" id="GO:0006506">
    <property type="term" value="P:GPI anchor biosynthetic process"/>
    <property type="evidence" value="ECO:0007669"/>
    <property type="project" value="UniProtKB-KW"/>
</dbReference>
<dbReference type="GO" id="GO:0032259">
    <property type="term" value="P:methylation"/>
    <property type="evidence" value="ECO:0007669"/>
    <property type="project" value="UniProtKB-KW"/>
</dbReference>
<evidence type="ECO:0000256" key="3">
    <source>
        <dbReference type="ARBA" id="ARBA00004477"/>
    </source>
</evidence>
<dbReference type="InterPro" id="IPR003616">
    <property type="entry name" value="Post-SET_dom"/>
</dbReference>
<keyword evidence="10" id="KW-0949">S-adenosyl-L-methionine</keyword>
<keyword evidence="13 18" id="KW-1133">Transmembrane helix</keyword>
<keyword evidence="8" id="KW-0489">Methyltransferase</keyword>
<sequence>MSQTDTDRTRRLIIASFWAVILIGLPLWWKTTEVYRAQLPFTEIEQWSRWETSNLVFPLHFIFYFAEEDETPIELEQLSRNLERAFNKQFSRDAEVDGLVTQLSVTVDSVKWEQSDKIVGRENEIDVDSLGNPMEEVNGRYEFYISPGSGDMRVDLGNSRRAFVQINRKDWNETAITKILPSLLVSFFHSEYLLLSALFKPPSSEEKPNIDNMRAMKYSPRYQITFSLMNACPSTLLVDWNIEEAVNMYLKPFLDELKILSEVTVDSQVQYYAQLTVTPEKNENEGYYYLRPEMLPHFVNSAEWNLASAVSSYPTLNMILYIPEANQSPLRIHNSKGHPIDNNAFLIPRWGGIVINNFQTSNNSYTLTVEKLKPIIEIFISQLRGLLGVRKFTSDDKELSAKVRYAPPPSTAITAWELDNLIRRRTAENIVAAISTLKSLSQLVSEIPNMVVLDHIQTEVLQALDSLKEACENLRTMHYVAALNHAKQALERSESAFFDPTMEASSQRVKCSQGASLINSAVLKKIEQPSDKAKSENQHVKKPELCQDSEDSSDEEEVEEEEESENDDAFLLHQAQPEYPGAGKQYLTCGLYSIDLKIDELRSSGRFARKRKRRLDRDGRKKPLMPLPIYFGEYLANKEQDFDMPWDIVAAYHRGLIHREKRPSPYIKIRSNIFKERKRKKASKPPICQCKPPADGSMGCGKNCLNRIMYYECSPKYCPCDELCSNQRFQKGQSVQGLKVIWTGDRGFGLMTVEPIRKGQFIIEYRGEVLSRESCFARMKSRPNRKNLYFLEYNNGEVLDASEKGTDARYINHSCAPNCHIEKWLAPCGEQYVGVFASQNIPPGAELSYDYQFEACDGANCQPCFCGVENCRGEIGTSKSKMYNNGGK</sequence>
<reference evidence="22" key="1">
    <citation type="submission" date="2021-06" db="EMBL/GenBank/DDBJ databases">
        <authorList>
            <person name="Kallberg Y."/>
            <person name="Tangrot J."/>
            <person name="Rosling A."/>
        </authorList>
    </citation>
    <scope>NUCLEOTIDE SEQUENCE</scope>
    <source>
        <strain evidence="22">IA702</strain>
    </source>
</reference>
<feature type="transmembrane region" description="Helical" evidence="18">
    <location>
        <begin position="12"/>
        <end position="29"/>
    </location>
</feature>
<evidence type="ECO:0000313" key="23">
    <source>
        <dbReference type="Proteomes" id="UP000789572"/>
    </source>
</evidence>
<feature type="compositionally biased region" description="Acidic residues" evidence="17">
    <location>
        <begin position="547"/>
        <end position="568"/>
    </location>
</feature>
<name>A0A9N9A6V1_9GLOM</name>
<keyword evidence="11 18" id="KW-0812">Transmembrane</keyword>
<organism evidence="22 23">
    <name type="scientific">Paraglomus occultum</name>
    <dbReference type="NCBI Taxonomy" id="144539"/>
    <lineage>
        <taxon>Eukaryota</taxon>
        <taxon>Fungi</taxon>
        <taxon>Fungi incertae sedis</taxon>
        <taxon>Mucoromycota</taxon>
        <taxon>Glomeromycotina</taxon>
        <taxon>Glomeromycetes</taxon>
        <taxon>Paraglomerales</taxon>
        <taxon>Paraglomeraceae</taxon>
        <taxon>Paraglomus</taxon>
    </lineage>
</organism>
<dbReference type="SMART" id="SM00317">
    <property type="entry name" value="SET"/>
    <property type="match status" value="1"/>
</dbReference>
<evidence type="ECO:0000259" key="19">
    <source>
        <dbReference type="PROSITE" id="PS50280"/>
    </source>
</evidence>
<keyword evidence="15" id="KW-0325">Glycoprotein</keyword>
<dbReference type="PROSITE" id="PS51215">
    <property type="entry name" value="AWS"/>
    <property type="match status" value="1"/>
</dbReference>
<comment type="subcellular location">
    <subcellularLocation>
        <location evidence="2">Chromosome</location>
    </subcellularLocation>
    <subcellularLocation>
        <location evidence="3">Endoplasmic reticulum membrane</location>
        <topology evidence="3">Multi-pass membrane protein</topology>
    </subcellularLocation>
    <subcellularLocation>
        <location evidence="1">Nucleus</location>
    </subcellularLocation>
</comment>
<evidence type="ECO:0000256" key="17">
    <source>
        <dbReference type="SAM" id="MobiDB-lite"/>
    </source>
</evidence>
<evidence type="ECO:0000256" key="5">
    <source>
        <dbReference type="ARBA" id="ARBA00005316"/>
    </source>
</evidence>
<dbReference type="Pfam" id="PF17907">
    <property type="entry name" value="AWS"/>
    <property type="match status" value="1"/>
</dbReference>
<evidence type="ECO:0000259" key="20">
    <source>
        <dbReference type="PROSITE" id="PS50868"/>
    </source>
</evidence>
<dbReference type="InterPro" id="IPR001214">
    <property type="entry name" value="SET_dom"/>
</dbReference>
<dbReference type="AlphaFoldDB" id="A0A9N9A6V1"/>
<keyword evidence="9" id="KW-0808">Transferase</keyword>
<evidence type="ECO:0000256" key="11">
    <source>
        <dbReference type="ARBA" id="ARBA00022692"/>
    </source>
</evidence>
<evidence type="ECO:0000256" key="6">
    <source>
        <dbReference type="ARBA" id="ARBA00022454"/>
    </source>
</evidence>
<dbReference type="Pfam" id="PF10510">
    <property type="entry name" value="PIG-S"/>
    <property type="match status" value="1"/>
</dbReference>
<dbReference type="GO" id="GO:0042765">
    <property type="term" value="C:GPI-anchor transamidase complex"/>
    <property type="evidence" value="ECO:0007669"/>
    <property type="project" value="InterPro"/>
</dbReference>
<keyword evidence="23" id="KW-1185">Reference proteome</keyword>
<keyword evidence="12" id="KW-0256">Endoplasmic reticulum</keyword>
<dbReference type="Gene3D" id="2.170.270.10">
    <property type="entry name" value="SET domain"/>
    <property type="match status" value="1"/>
</dbReference>
<evidence type="ECO:0000256" key="1">
    <source>
        <dbReference type="ARBA" id="ARBA00004123"/>
    </source>
</evidence>
<dbReference type="PROSITE" id="PS50868">
    <property type="entry name" value="POST_SET"/>
    <property type="match status" value="1"/>
</dbReference>
<evidence type="ECO:0000256" key="10">
    <source>
        <dbReference type="ARBA" id="ARBA00022691"/>
    </source>
</evidence>
<dbReference type="PROSITE" id="PS50280">
    <property type="entry name" value="SET"/>
    <property type="match status" value="1"/>
</dbReference>
<evidence type="ECO:0000259" key="21">
    <source>
        <dbReference type="PROSITE" id="PS51215"/>
    </source>
</evidence>
<dbReference type="EMBL" id="CAJVPJ010000386">
    <property type="protein sequence ID" value="CAG8519159.1"/>
    <property type="molecule type" value="Genomic_DNA"/>
</dbReference>
<dbReference type="GO" id="GO:0005634">
    <property type="term" value="C:nucleus"/>
    <property type="evidence" value="ECO:0007669"/>
    <property type="project" value="UniProtKB-SubCell"/>
</dbReference>
<evidence type="ECO:0000256" key="15">
    <source>
        <dbReference type="ARBA" id="ARBA00023180"/>
    </source>
</evidence>
<comment type="caution">
    <text evidence="22">The sequence shown here is derived from an EMBL/GenBank/DDBJ whole genome shotgun (WGS) entry which is preliminary data.</text>
</comment>
<evidence type="ECO:0000256" key="9">
    <source>
        <dbReference type="ARBA" id="ARBA00022679"/>
    </source>
</evidence>
<comment type="pathway">
    <text evidence="4">Glycolipid biosynthesis; glycosylphosphatidylinositol-anchor biosynthesis.</text>
</comment>
<keyword evidence="14 18" id="KW-0472">Membrane</keyword>
<evidence type="ECO:0000256" key="18">
    <source>
        <dbReference type="SAM" id="Phobius"/>
    </source>
</evidence>
<dbReference type="OrthoDB" id="28748at2759"/>
<evidence type="ECO:0000256" key="2">
    <source>
        <dbReference type="ARBA" id="ARBA00004286"/>
    </source>
</evidence>